<dbReference type="EMBL" id="FQVQ01000002">
    <property type="protein sequence ID" value="SHE93242.1"/>
    <property type="molecule type" value="Genomic_DNA"/>
</dbReference>
<organism evidence="4 5">
    <name type="scientific">Flavobacterium fontis</name>
    <dbReference type="NCBI Taxonomy" id="1124188"/>
    <lineage>
        <taxon>Bacteria</taxon>
        <taxon>Pseudomonadati</taxon>
        <taxon>Bacteroidota</taxon>
        <taxon>Flavobacteriia</taxon>
        <taxon>Flavobacteriales</taxon>
        <taxon>Flavobacteriaceae</taxon>
        <taxon>Flavobacterium</taxon>
    </lineage>
</organism>
<evidence type="ECO:0000256" key="2">
    <source>
        <dbReference type="ARBA" id="ARBA00023136"/>
    </source>
</evidence>
<evidence type="ECO:0000313" key="4">
    <source>
        <dbReference type="EMBL" id="SHE93242.1"/>
    </source>
</evidence>
<keyword evidence="5" id="KW-1185">Reference proteome</keyword>
<accession>A0A1M4XJ95</accession>
<reference evidence="4 5" key="1">
    <citation type="submission" date="2016-11" db="EMBL/GenBank/DDBJ databases">
        <authorList>
            <person name="Jaros S."/>
            <person name="Januszkiewicz K."/>
            <person name="Wedrychowicz H."/>
        </authorList>
    </citation>
    <scope>NUCLEOTIDE SEQUENCE [LARGE SCALE GENOMIC DNA]</scope>
    <source>
        <strain evidence="4 5">DSM 25660</strain>
    </source>
</reference>
<keyword evidence="2" id="KW-0472">Membrane</keyword>
<dbReference type="AlphaFoldDB" id="A0A1M4XJ95"/>
<name>A0A1M4XJ95_9FLAO</name>
<gene>
    <name evidence="4" type="ORF">SAMN05444377_10264</name>
</gene>
<dbReference type="InterPro" id="IPR000184">
    <property type="entry name" value="Bac_surfAg_D15"/>
</dbReference>
<protein>
    <submittedName>
        <fullName evidence="4">Outer membrane protein assembly factor BamA</fullName>
    </submittedName>
</protein>
<dbReference type="Proteomes" id="UP000184147">
    <property type="component" value="Unassembled WGS sequence"/>
</dbReference>
<evidence type="ECO:0000256" key="1">
    <source>
        <dbReference type="ARBA" id="ARBA00004370"/>
    </source>
</evidence>
<feature type="domain" description="Bacterial surface antigen (D15)" evidence="3">
    <location>
        <begin position="268"/>
        <end position="527"/>
    </location>
</feature>
<sequence>MLLCLGCSFFLCQGQKQYLEITTAEKKVQTLLEQWNYQKQHDSPQKLQDELARVLLQLQKTGYIEAHYESPTAVNDTLVKAPLKAGRFIPWIQLQASSGMTSLPESLRPKTPVTLPFSEWDQWVGLWVKKWERNGYPLATAQLTQIHIVQDTLKATLTVQSGQPRKVNAIVVNGYEKFPTSHKKELERLFRNQTFNQENLEKLHKTIGQFRFVRATKYPEILFTTDSTKVFVYLEKVRANTFDGFLGFANSDGQQLVFNGYLDVSLTNVLNNGERMNLYWKSNGEEQRTFNVLFDQPYIFKSPLALKAQLNIFRQDSTFQNTQTNIDIGYCLNYASRVYLGYQAMESSDINNANTALLRDFKNRFLTAQWLWTVRNTEEDALLFPDKTLLSLKLGWGSRTALEQKNSQFQGQLNLHHQIYLNKRNSIALRNQTFVLQSSSYLTNELFRFGGINSVRGFNENTLQANFMTALLSEYRYTLSNTLYLHSVLDYGYFQDQTTKVNGNLLGIGFGFGLLNKNGLLNFVYANGTTNDQAIKLNNSIVQISLKTIF</sequence>
<evidence type="ECO:0000313" key="5">
    <source>
        <dbReference type="Proteomes" id="UP000184147"/>
    </source>
</evidence>
<dbReference type="Pfam" id="PF01103">
    <property type="entry name" value="Omp85"/>
    <property type="match status" value="1"/>
</dbReference>
<comment type="subcellular location">
    <subcellularLocation>
        <location evidence="1">Membrane</location>
    </subcellularLocation>
</comment>
<evidence type="ECO:0000259" key="3">
    <source>
        <dbReference type="Pfam" id="PF01103"/>
    </source>
</evidence>
<dbReference type="GO" id="GO:0019867">
    <property type="term" value="C:outer membrane"/>
    <property type="evidence" value="ECO:0007669"/>
    <property type="project" value="InterPro"/>
</dbReference>
<proteinExistence type="predicted"/>
<dbReference type="Gene3D" id="2.40.160.50">
    <property type="entry name" value="membrane protein fhac: a member of the omp85/tpsb transporter family"/>
    <property type="match status" value="1"/>
</dbReference>
<dbReference type="STRING" id="1124188.SAMN05444377_10264"/>